<dbReference type="SUPFAM" id="SSF55785">
    <property type="entry name" value="PYP-like sensor domain (PAS domain)"/>
    <property type="match status" value="3"/>
</dbReference>
<dbReference type="SMART" id="SM00091">
    <property type="entry name" value="PAS"/>
    <property type="match status" value="3"/>
</dbReference>
<dbReference type="InterPro" id="IPR000700">
    <property type="entry name" value="PAS-assoc_C"/>
</dbReference>
<dbReference type="Gene3D" id="3.30.450.40">
    <property type="match status" value="1"/>
</dbReference>
<feature type="domain" description="GGDEF" evidence="3">
    <location>
        <begin position="629"/>
        <end position="763"/>
    </location>
</feature>
<dbReference type="Gene3D" id="3.30.70.270">
    <property type="match status" value="1"/>
</dbReference>
<dbReference type="NCBIfam" id="TIGR00254">
    <property type="entry name" value="GGDEF"/>
    <property type="match status" value="1"/>
</dbReference>
<feature type="domain" description="PAC" evidence="2">
    <location>
        <begin position="255"/>
        <end position="307"/>
    </location>
</feature>
<dbReference type="Pfam" id="PF00990">
    <property type="entry name" value="GGDEF"/>
    <property type="match status" value="1"/>
</dbReference>
<keyword evidence="5" id="KW-1185">Reference proteome</keyword>
<dbReference type="InterPro" id="IPR000014">
    <property type="entry name" value="PAS"/>
</dbReference>
<dbReference type="SUPFAM" id="SSF55781">
    <property type="entry name" value="GAF domain-like"/>
    <property type="match status" value="1"/>
</dbReference>
<dbReference type="Pfam" id="PF08448">
    <property type="entry name" value="PAS_4"/>
    <property type="match status" value="1"/>
</dbReference>
<dbReference type="EMBL" id="CP106753">
    <property type="protein sequence ID" value="UXY14231.1"/>
    <property type="molecule type" value="Genomic_DNA"/>
</dbReference>
<feature type="domain" description="PAS" evidence="1">
    <location>
        <begin position="475"/>
        <end position="545"/>
    </location>
</feature>
<dbReference type="CDD" id="cd01949">
    <property type="entry name" value="GGDEF"/>
    <property type="match status" value="1"/>
</dbReference>
<protein>
    <submittedName>
        <fullName evidence="4">PAS domain S-box protein</fullName>
    </submittedName>
</protein>
<dbReference type="PANTHER" id="PTHR44757:SF2">
    <property type="entry name" value="BIOFILM ARCHITECTURE MAINTENANCE PROTEIN MBAA"/>
    <property type="match status" value="1"/>
</dbReference>
<name>A0ABY6DL82_9NEIS</name>
<evidence type="ECO:0000313" key="4">
    <source>
        <dbReference type="EMBL" id="UXY14231.1"/>
    </source>
</evidence>
<dbReference type="SUPFAM" id="SSF55073">
    <property type="entry name" value="Nucleotide cyclase"/>
    <property type="match status" value="1"/>
</dbReference>
<feature type="domain" description="PAS" evidence="1">
    <location>
        <begin position="181"/>
        <end position="251"/>
    </location>
</feature>
<sequence length="763" mass="85666">MLAPDTPYDEAHRLSLLRNLALLDSEPEEAFDRITRLAQAALAAPAVFISLLNADRQWFKSKVGLDICELPLEVSFCKYTVLTDQMLIVPDTRQDARFADNPMVVGAPFIRFYAGYPLHSDRGIRLGTLCAIDYLPRQPDAPWLQLLGDLGHMTEREIQQREASLVALDAHTKGLDALLESKLDLDVTFEQAAVGIAFVDLDGSWLRVNRKLCELLGYAEERLLGLTFQEITYPDDLETDLAQLQRLLNGQLSHYTTEKRYFRGNGEIIWINLTVSLRRQANGNPLHFISVIEDIHNRKLSEAALRELRENLEQRVVLRTEELHAANASLMAALNQQQQTEAVLRRNEANVRSILETAYDAFVSIDETGAIIEWNRQAELLFGWRRDEVLKQPLENTIIPPAWREQHNRGLNHFLRTGEGPVLNKLLHLQARCRDGRDIPVELTITSANTTPLRFNAFLRDISERLAVENALRESRLQLKTITDQLPALVCYLDREGRYQFANATFRTWYGVDPDAMLGKTVGEALGAQHARDVQPYWERALAGEALTYERQETRAGQHRYASCTYLPHLQDDQVIGCYVMVQDITDSKQLELSLKQQATEDMLTGLANRRGFTEQWEQAAARSKRLDKECAILYMDLDGFKGINDRYGHDSGDAVLVAFGERIKSCIRRTDSLARLGGDEFVVILEGLAGGLGDAAHVAAKIIEATRAPLELDDLTFTLSTSIGIAGLQQAGGDAAACIKLADDALYLAKRGGKCRFVIAQS</sequence>
<evidence type="ECO:0000313" key="5">
    <source>
        <dbReference type="Proteomes" id="UP001061302"/>
    </source>
</evidence>
<dbReference type="Gene3D" id="3.30.450.20">
    <property type="entry name" value="PAS domain"/>
    <property type="match status" value="3"/>
</dbReference>
<feature type="domain" description="PAS" evidence="1">
    <location>
        <begin position="347"/>
        <end position="418"/>
    </location>
</feature>
<dbReference type="Pfam" id="PF01590">
    <property type="entry name" value="GAF"/>
    <property type="match status" value="1"/>
</dbReference>
<dbReference type="NCBIfam" id="TIGR00229">
    <property type="entry name" value="sensory_box"/>
    <property type="match status" value="3"/>
</dbReference>
<reference evidence="4" key="1">
    <citation type="submission" date="2022-10" db="EMBL/GenBank/DDBJ databases">
        <title>Chitiniphilus purpureus sp. nov., a novel chitin-degrading bacterium isolated from crawfish pond sediment.</title>
        <authorList>
            <person name="Li K."/>
        </authorList>
    </citation>
    <scope>NUCLEOTIDE SEQUENCE</scope>
    <source>
        <strain evidence="4">CD1</strain>
    </source>
</reference>
<evidence type="ECO:0000259" key="2">
    <source>
        <dbReference type="PROSITE" id="PS50113"/>
    </source>
</evidence>
<dbReference type="PROSITE" id="PS50887">
    <property type="entry name" value="GGDEF"/>
    <property type="match status" value="1"/>
</dbReference>
<dbReference type="InterPro" id="IPR013655">
    <property type="entry name" value="PAS_fold_3"/>
</dbReference>
<dbReference type="InterPro" id="IPR003018">
    <property type="entry name" value="GAF"/>
</dbReference>
<dbReference type="SMART" id="SM00267">
    <property type="entry name" value="GGDEF"/>
    <property type="match status" value="1"/>
</dbReference>
<dbReference type="InterPro" id="IPR052155">
    <property type="entry name" value="Biofilm_reg_signaling"/>
</dbReference>
<organism evidence="4 5">
    <name type="scientific">Chitiniphilus purpureus</name>
    <dbReference type="NCBI Taxonomy" id="2981137"/>
    <lineage>
        <taxon>Bacteria</taxon>
        <taxon>Pseudomonadati</taxon>
        <taxon>Pseudomonadota</taxon>
        <taxon>Betaproteobacteria</taxon>
        <taxon>Neisseriales</taxon>
        <taxon>Chitinibacteraceae</taxon>
        <taxon>Chitiniphilus</taxon>
    </lineage>
</organism>
<evidence type="ECO:0000259" key="1">
    <source>
        <dbReference type="PROSITE" id="PS50112"/>
    </source>
</evidence>
<dbReference type="Pfam" id="PF08447">
    <property type="entry name" value="PAS_3"/>
    <property type="match status" value="1"/>
</dbReference>
<dbReference type="Proteomes" id="UP001061302">
    <property type="component" value="Chromosome"/>
</dbReference>
<evidence type="ECO:0000259" key="3">
    <source>
        <dbReference type="PROSITE" id="PS50887"/>
    </source>
</evidence>
<dbReference type="InterPro" id="IPR035965">
    <property type="entry name" value="PAS-like_dom_sf"/>
</dbReference>
<dbReference type="PANTHER" id="PTHR44757">
    <property type="entry name" value="DIGUANYLATE CYCLASE DGCP"/>
    <property type="match status" value="1"/>
</dbReference>
<dbReference type="InterPro" id="IPR013767">
    <property type="entry name" value="PAS_fold"/>
</dbReference>
<dbReference type="InterPro" id="IPR043128">
    <property type="entry name" value="Rev_trsase/Diguanyl_cyclase"/>
</dbReference>
<gene>
    <name evidence="4" type="ORF">N8I74_13010</name>
</gene>
<proteinExistence type="predicted"/>
<dbReference type="Pfam" id="PF00989">
    <property type="entry name" value="PAS"/>
    <property type="match status" value="1"/>
</dbReference>
<dbReference type="CDD" id="cd00130">
    <property type="entry name" value="PAS"/>
    <property type="match status" value="3"/>
</dbReference>
<accession>A0ABY6DL82</accession>
<dbReference type="PROSITE" id="PS50112">
    <property type="entry name" value="PAS"/>
    <property type="match status" value="3"/>
</dbReference>
<dbReference type="InterPro" id="IPR013656">
    <property type="entry name" value="PAS_4"/>
</dbReference>
<dbReference type="RefSeq" id="WP_263123531.1">
    <property type="nucleotide sequence ID" value="NZ_CP106753.1"/>
</dbReference>
<dbReference type="InterPro" id="IPR029016">
    <property type="entry name" value="GAF-like_dom_sf"/>
</dbReference>
<dbReference type="InterPro" id="IPR001610">
    <property type="entry name" value="PAC"/>
</dbReference>
<dbReference type="SMART" id="SM00086">
    <property type="entry name" value="PAC"/>
    <property type="match status" value="3"/>
</dbReference>
<dbReference type="SMART" id="SM00065">
    <property type="entry name" value="GAF"/>
    <property type="match status" value="1"/>
</dbReference>
<dbReference type="InterPro" id="IPR000160">
    <property type="entry name" value="GGDEF_dom"/>
</dbReference>
<dbReference type="InterPro" id="IPR029787">
    <property type="entry name" value="Nucleotide_cyclase"/>
</dbReference>
<dbReference type="PROSITE" id="PS50113">
    <property type="entry name" value="PAC"/>
    <property type="match status" value="1"/>
</dbReference>